<evidence type="ECO:0000313" key="3">
    <source>
        <dbReference type="EMBL" id="MFB9751253.1"/>
    </source>
</evidence>
<name>A0ABV5VT11_9BACL</name>
<comment type="caution">
    <text evidence="3">The sequence shown here is derived from an EMBL/GenBank/DDBJ whole genome shotgun (WGS) entry which is preliminary data.</text>
</comment>
<dbReference type="RefSeq" id="WP_344917202.1">
    <property type="nucleotide sequence ID" value="NZ_BAAAYO010000021.1"/>
</dbReference>
<dbReference type="EMBL" id="JBHMAG010000005">
    <property type="protein sequence ID" value="MFB9751253.1"/>
    <property type="molecule type" value="Genomic_DNA"/>
</dbReference>
<feature type="signal peptide" evidence="2">
    <location>
        <begin position="1"/>
        <end position="45"/>
    </location>
</feature>
<reference evidence="3 4" key="1">
    <citation type="submission" date="2024-09" db="EMBL/GenBank/DDBJ databases">
        <authorList>
            <person name="Sun Q."/>
            <person name="Mori K."/>
        </authorList>
    </citation>
    <scope>NUCLEOTIDE SEQUENCE [LARGE SCALE GENOMIC DNA]</scope>
    <source>
        <strain evidence="3 4">JCM 12520</strain>
    </source>
</reference>
<keyword evidence="4" id="KW-1185">Reference proteome</keyword>
<feature type="chain" id="PRO_5047302248" evidence="2">
    <location>
        <begin position="46"/>
        <end position="1011"/>
    </location>
</feature>
<dbReference type="Gene3D" id="3.30.379.10">
    <property type="entry name" value="Chitobiase/beta-hexosaminidase domain 2-like"/>
    <property type="match status" value="1"/>
</dbReference>
<organism evidence="3 4">
    <name type="scientific">Paenibacillus hodogayensis</name>
    <dbReference type="NCBI Taxonomy" id="279208"/>
    <lineage>
        <taxon>Bacteria</taxon>
        <taxon>Bacillati</taxon>
        <taxon>Bacillota</taxon>
        <taxon>Bacilli</taxon>
        <taxon>Bacillales</taxon>
        <taxon>Paenibacillaceae</taxon>
        <taxon>Paenibacillus</taxon>
    </lineage>
</organism>
<protein>
    <submittedName>
        <fullName evidence="3">DUF4838 domain-containing protein</fullName>
    </submittedName>
</protein>
<keyword evidence="2" id="KW-0732">Signal</keyword>
<sequence length="1011" mass="109797">MEDRTNNDSFHRTAGSGKAPFTWGWLAVLAAVLASLVLLASPAQAAGSPLDIVVDGQPHAVVLIPEPAGFSGSIPGWSPTASNGGKITLSKAVVHSGAYSLRIDDSDDKSYAMQSDYVAAEGGLSYTVSGSVYLQSGTKPLVFIRFYNASHTMLAQSSVSVGTLGGWTGFTLTKTAPAGTVYAAVLLYTDTAATRLVYFDDIALTGPGSIGLPLANPGFELLSDAASGLLVEYVRKATGATLPVMTEAGLNGQGTAYAGFTKLYVGATPSAGDPDIVLGLDGLDEQGFLLHPHGDAITIIGPTEYGTLNGVTEFLERYVGVRWLLPGPNGEDVPIVDDLTVPWEDVREQPVFANRVISPAWGDPASPGRTKELNVWAQRNKLQGFYNQPYEYKENLHALFPVEKYGTTHPEYYPNGKPPATGVTAGWQPCFSVPGTVDAAVYGILQYFQNNPGKRSYSLGVNDTGGFCEANPSHPSYPNKINSMGYVDMSDLYYNWVNQVVERVRLVYPDKWFGLLAYREVNDPPAFALNDHVIPFVTKDRMAWIDGVVEADEHALTDAWNAVAAQIGWYDYMYGTLYLLPRIYNGQTIENWQYAADHQVVGTYTEMYPNAGDGPKAWLFAKLLWNPDRAPEAMLDEWYERAVGPAASADLKAYFDFWEQFWTQRVMGSAWFEKRKTNIYFDFLNHAYLNLLTEQDLLDLEDLIDAVVVNAGTPQQQARAQLFHDAFEYVKRTARSFPRKETGITDEAEALDIVDRLPDSINARLQLAQDRLDLMTAFESEPALRMITKPAATWSGWNGFEFAALADYLAVRESGGGAVTDAVYALAASATPSRERNYAQLLLKAKDGTTGSLTANPSFESGSGTTATSWQPWIDATGTVQRVTGTYAHKGSASLKVAGLKAGAKRGGAIQSFAAQPGLTAASVYYYTLAGTETGNIQLYVYPRDAAGKRLATYQTIRVDLAGTAGEWSEIGLLEEVPSSINGSAVADLQIVIAIDECDEIYLDDAAVYQR</sequence>
<accession>A0ABV5VT11</accession>
<evidence type="ECO:0000256" key="2">
    <source>
        <dbReference type="SAM" id="SignalP"/>
    </source>
</evidence>
<dbReference type="InterPro" id="IPR029018">
    <property type="entry name" value="Hex-like_dom2"/>
</dbReference>
<evidence type="ECO:0000313" key="4">
    <source>
        <dbReference type="Proteomes" id="UP001589619"/>
    </source>
</evidence>
<keyword evidence="1" id="KW-0378">Hydrolase</keyword>
<dbReference type="SUPFAM" id="SSF55545">
    <property type="entry name" value="beta-N-acetylhexosaminidase-like domain"/>
    <property type="match status" value="1"/>
</dbReference>
<dbReference type="Proteomes" id="UP001589619">
    <property type="component" value="Unassembled WGS sequence"/>
</dbReference>
<evidence type="ECO:0000256" key="1">
    <source>
        <dbReference type="ARBA" id="ARBA00022801"/>
    </source>
</evidence>
<dbReference type="Gene3D" id="2.60.120.260">
    <property type="entry name" value="Galactose-binding domain-like"/>
    <property type="match status" value="2"/>
</dbReference>
<dbReference type="SUPFAM" id="SSF49785">
    <property type="entry name" value="Galactose-binding domain-like"/>
    <property type="match status" value="1"/>
</dbReference>
<dbReference type="PANTHER" id="PTHR47406:SF2">
    <property type="entry name" value="ALPHA GLUCURONIDASE N-TERMINAL DOMAIN-CONTAINING PROTEIN"/>
    <property type="match status" value="1"/>
</dbReference>
<dbReference type="InterPro" id="IPR032287">
    <property type="entry name" value="DUF4838"/>
</dbReference>
<dbReference type="Pfam" id="PF16126">
    <property type="entry name" value="DUF4838"/>
    <property type="match status" value="1"/>
</dbReference>
<gene>
    <name evidence="3" type="ORF">ACFFNY_06715</name>
</gene>
<proteinExistence type="predicted"/>
<dbReference type="InterPro" id="IPR008979">
    <property type="entry name" value="Galactose-bd-like_sf"/>
</dbReference>
<dbReference type="PANTHER" id="PTHR47406">
    <property type="entry name" value="COAGULATION FACTOR 5/8 TYPE, C-TERMINAL"/>
    <property type="match status" value="1"/>
</dbReference>